<dbReference type="GO" id="GO:0016740">
    <property type="term" value="F:transferase activity"/>
    <property type="evidence" value="ECO:0007669"/>
    <property type="project" value="UniProtKB-KW"/>
</dbReference>
<feature type="domain" description="Adenylyltransferase AadA C-terminal" evidence="2">
    <location>
        <begin position="153"/>
        <end position="241"/>
    </location>
</feature>
<evidence type="ECO:0000313" key="4">
    <source>
        <dbReference type="Proteomes" id="UP000570361"/>
    </source>
</evidence>
<gene>
    <name evidence="3" type="ORF">FHS18_004368</name>
</gene>
<keyword evidence="1" id="KW-0808">Transferase</keyword>
<evidence type="ECO:0000256" key="1">
    <source>
        <dbReference type="ARBA" id="ARBA00022679"/>
    </source>
</evidence>
<dbReference type="InterPro" id="IPR043519">
    <property type="entry name" value="NT_sf"/>
</dbReference>
<dbReference type="Proteomes" id="UP000570361">
    <property type="component" value="Unassembled WGS sequence"/>
</dbReference>
<accession>A0A7W5B0S6</accession>
<evidence type="ECO:0000313" key="3">
    <source>
        <dbReference type="EMBL" id="MBB3112282.1"/>
    </source>
</evidence>
<dbReference type="SUPFAM" id="SSF81301">
    <property type="entry name" value="Nucleotidyltransferase"/>
    <property type="match status" value="1"/>
</dbReference>
<dbReference type="RefSeq" id="WP_183602391.1">
    <property type="nucleotide sequence ID" value="NZ_JACHXK010000011.1"/>
</dbReference>
<dbReference type="InterPro" id="IPR025184">
    <property type="entry name" value="AadA_C"/>
</dbReference>
<comment type="caution">
    <text evidence="3">The sequence shown here is derived from an EMBL/GenBank/DDBJ whole genome shotgun (WGS) entry which is preliminary data.</text>
</comment>
<organism evidence="3 4">
    <name type="scientific">Paenibacillus phyllosphaerae</name>
    <dbReference type="NCBI Taxonomy" id="274593"/>
    <lineage>
        <taxon>Bacteria</taxon>
        <taxon>Bacillati</taxon>
        <taxon>Bacillota</taxon>
        <taxon>Bacilli</taxon>
        <taxon>Bacillales</taxon>
        <taxon>Paenibacillaceae</taxon>
        <taxon>Paenibacillus</taxon>
    </lineage>
</organism>
<name>A0A7W5B0S6_9BACL</name>
<reference evidence="3 4" key="1">
    <citation type="submission" date="2020-08" db="EMBL/GenBank/DDBJ databases">
        <title>Genomic Encyclopedia of Type Strains, Phase III (KMG-III): the genomes of soil and plant-associated and newly described type strains.</title>
        <authorList>
            <person name="Whitman W."/>
        </authorList>
    </citation>
    <scope>NUCLEOTIDE SEQUENCE [LARGE SCALE GENOMIC DNA]</scope>
    <source>
        <strain evidence="3 4">CECT 5862</strain>
    </source>
</reference>
<sequence>MQPPVIPFRISAGWQDSNVNEMLRVLLQGMQELLDDNLVGVYLRGSLALGDFDPATSDVDFLAATQIPVTDAALAALVDFHNRLAKFPNPYANELEGAYIDLEGLRRFQPGQPYPTLYRGEGLQVTRHQSNWVLERWTVREHGLTLLGPDPQQLIDPIPAERLRAAVSLRLRDWADWCSQVDDPAWQLPLSHKAYVIETMCRVLYTLANGEICSKPHAVAWALSTLPEPWRSLVERSQCWRTDTLTTPDDPLIAEVRRFLLWVTAQGA</sequence>
<dbReference type="AlphaFoldDB" id="A0A7W5B0S6"/>
<evidence type="ECO:0000259" key="2">
    <source>
        <dbReference type="Pfam" id="PF13427"/>
    </source>
</evidence>
<keyword evidence="4" id="KW-1185">Reference proteome</keyword>
<dbReference type="EMBL" id="JACHXK010000011">
    <property type="protein sequence ID" value="MBB3112282.1"/>
    <property type="molecule type" value="Genomic_DNA"/>
</dbReference>
<dbReference type="Pfam" id="PF13427">
    <property type="entry name" value="AadA_C"/>
    <property type="match status" value="1"/>
</dbReference>
<protein>
    <recommendedName>
        <fullName evidence="2">Adenylyltransferase AadA C-terminal domain-containing protein</fullName>
    </recommendedName>
</protein>
<proteinExistence type="predicted"/>